<accession>A0ABS7UZ35</accession>
<sequence length="274" mass="31625">MKFVHFTDTHLLQNIESTNLRPIFEKLSNHNEKFKQALINLELEDVEFISITGDLIHEGSIEEYAELKKLLDTYVPNTPVFLTLGNHDVKENFNKVFLGEEHTNAYYYVKNLENYRVVVLDSAIIGEHSGAIQDEQLQWLEQTLAENYQQGTLVFMHHPIVWEEKALCMENAKKLTSILTNSDAIGVFTGHTHMNGLHYIEHIPQFTSEGVAFGLVKEKDNCLSVTNQSGYNVYTVKNKLIEMKRSHIKPDLERLYTLKSEQVFRKHATEDTKV</sequence>
<dbReference type="InterPro" id="IPR051918">
    <property type="entry name" value="STPP_CPPED1"/>
</dbReference>
<evidence type="ECO:0000259" key="1">
    <source>
        <dbReference type="Pfam" id="PF00149"/>
    </source>
</evidence>
<protein>
    <submittedName>
        <fullName evidence="2">Metallophosphoesterase</fullName>
    </submittedName>
</protein>
<feature type="domain" description="Calcineurin-like phosphoesterase" evidence="1">
    <location>
        <begin position="1"/>
        <end position="194"/>
    </location>
</feature>
<dbReference type="PANTHER" id="PTHR43143">
    <property type="entry name" value="METALLOPHOSPHOESTERASE, CALCINEURIN SUPERFAMILY"/>
    <property type="match status" value="1"/>
</dbReference>
<evidence type="ECO:0000313" key="2">
    <source>
        <dbReference type="EMBL" id="MBZ5753593.1"/>
    </source>
</evidence>
<keyword evidence="3" id="KW-1185">Reference proteome</keyword>
<gene>
    <name evidence="2" type="ORF">K9V48_26070</name>
</gene>
<organism evidence="2 3">
    <name type="scientific">Metabacillus rhizolycopersici</name>
    <dbReference type="NCBI Taxonomy" id="2875709"/>
    <lineage>
        <taxon>Bacteria</taxon>
        <taxon>Bacillati</taxon>
        <taxon>Bacillota</taxon>
        <taxon>Bacilli</taxon>
        <taxon>Bacillales</taxon>
        <taxon>Bacillaceae</taxon>
        <taxon>Metabacillus</taxon>
    </lineage>
</organism>
<proteinExistence type="predicted"/>
<reference evidence="2" key="1">
    <citation type="submission" date="2024-05" db="EMBL/GenBank/DDBJ databases">
        <title>Metabacillus sp. nov., isolated from the rhizosphere soil of tomato plants.</title>
        <authorList>
            <person name="Ma R."/>
        </authorList>
    </citation>
    <scope>NUCLEOTIDE SEQUENCE</scope>
    <source>
        <strain evidence="2">DBTR6</strain>
    </source>
</reference>
<dbReference type="PANTHER" id="PTHR43143:SF1">
    <property type="entry name" value="SERINE_THREONINE-PROTEIN PHOSPHATASE CPPED1"/>
    <property type="match status" value="1"/>
</dbReference>
<evidence type="ECO:0000313" key="3">
    <source>
        <dbReference type="Proteomes" id="UP001165287"/>
    </source>
</evidence>
<dbReference type="Gene3D" id="3.60.21.10">
    <property type="match status" value="1"/>
</dbReference>
<comment type="caution">
    <text evidence="2">The sequence shown here is derived from an EMBL/GenBank/DDBJ whole genome shotgun (WGS) entry which is preliminary data.</text>
</comment>
<name>A0ABS7UZ35_9BACI</name>
<dbReference type="RefSeq" id="WP_224142005.1">
    <property type="nucleotide sequence ID" value="NZ_JAIQUM010000126.1"/>
</dbReference>
<dbReference type="Proteomes" id="UP001165287">
    <property type="component" value="Unassembled WGS sequence"/>
</dbReference>
<dbReference type="SUPFAM" id="SSF56300">
    <property type="entry name" value="Metallo-dependent phosphatases"/>
    <property type="match status" value="1"/>
</dbReference>
<dbReference type="InterPro" id="IPR004843">
    <property type="entry name" value="Calcineurin-like_PHP"/>
</dbReference>
<dbReference type="EMBL" id="JAIQUM010000126">
    <property type="protein sequence ID" value="MBZ5753593.1"/>
    <property type="molecule type" value="Genomic_DNA"/>
</dbReference>
<dbReference type="InterPro" id="IPR029052">
    <property type="entry name" value="Metallo-depent_PP-like"/>
</dbReference>
<dbReference type="Pfam" id="PF00149">
    <property type="entry name" value="Metallophos"/>
    <property type="match status" value="1"/>
</dbReference>